<evidence type="ECO:0000256" key="5">
    <source>
        <dbReference type="ARBA" id="ARBA00022679"/>
    </source>
</evidence>
<dbReference type="CDD" id="cd11645">
    <property type="entry name" value="Precorrin_2_C20_MT"/>
    <property type="match status" value="1"/>
</dbReference>
<evidence type="ECO:0000256" key="6">
    <source>
        <dbReference type="ARBA" id="ARBA00022691"/>
    </source>
</evidence>
<name>A0ABX2H822_9FIRM</name>
<dbReference type="Pfam" id="PF00590">
    <property type="entry name" value="TP_methylase"/>
    <property type="match status" value="1"/>
</dbReference>
<dbReference type="Gene3D" id="3.40.1010.10">
    <property type="entry name" value="Cobalt-precorrin-4 Transmethylase, Domain 1"/>
    <property type="match status" value="1"/>
</dbReference>
<dbReference type="InterPro" id="IPR014776">
    <property type="entry name" value="4pyrrole_Mease_sub2"/>
</dbReference>
<dbReference type="GO" id="GO:0032259">
    <property type="term" value="P:methylation"/>
    <property type="evidence" value="ECO:0007669"/>
    <property type="project" value="UniProtKB-KW"/>
</dbReference>
<evidence type="ECO:0000256" key="2">
    <source>
        <dbReference type="ARBA" id="ARBA00005879"/>
    </source>
</evidence>
<keyword evidence="3" id="KW-0169">Cobalamin biosynthesis</keyword>
<keyword evidence="4 9" id="KW-0489">Methyltransferase</keyword>
<gene>
    <name evidence="9" type="primary">cobI</name>
    <name evidence="9" type="ORF">G5B17_08025</name>
</gene>
<organism evidence="9 10">
    <name type="scientific">Blautia faecis</name>
    <dbReference type="NCBI Taxonomy" id="871665"/>
    <lineage>
        <taxon>Bacteria</taxon>
        <taxon>Bacillati</taxon>
        <taxon>Bacillota</taxon>
        <taxon>Clostridia</taxon>
        <taxon>Lachnospirales</taxon>
        <taxon>Lachnospiraceae</taxon>
        <taxon>Blautia</taxon>
    </lineage>
</organism>
<dbReference type="PIRSF" id="PIRSF036427">
    <property type="entry name" value="Precrrn-2_mtase"/>
    <property type="match status" value="1"/>
</dbReference>
<evidence type="ECO:0000256" key="3">
    <source>
        <dbReference type="ARBA" id="ARBA00022573"/>
    </source>
</evidence>
<evidence type="ECO:0000259" key="8">
    <source>
        <dbReference type="Pfam" id="PF00590"/>
    </source>
</evidence>
<dbReference type="InterPro" id="IPR035996">
    <property type="entry name" value="4pyrrol_Methylase_sf"/>
</dbReference>
<dbReference type="SUPFAM" id="SSF53790">
    <property type="entry name" value="Tetrapyrrole methylase"/>
    <property type="match status" value="1"/>
</dbReference>
<comment type="pathway">
    <text evidence="1">Cofactor biosynthesis; adenosylcobalamin biosynthesis.</text>
</comment>
<evidence type="ECO:0000256" key="1">
    <source>
        <dbReference type="ARBA" id="ARBA00004953"/>
    </source>
</evidence>
<sequence length="227" mass="25285">MTGKLYGVGVGPGDPELITLKALRLTKEADILAFPGEKPIESVAYRIMKGAYPEIDSKQMISLPMPMIKDREELKRVHDEGAKIIAEWLEKGKNVVFLTLGDPTVYSTYIYVHKRVEQLGYATEIVSGITSFCAVSARFNEGLVEKSQQLHVIPASYQIEEALKLPGTKVLMKTGKKMQEVKAQIKASGNKAEMIENCGMPDEKIYRSVEEIPDDAGYYSLIIVKEK</sequence>
<dbReference type="NCBIfam" id="TIGR01467">
    <property type="entry name" value="cobI_cbiL"/>
    <property type="match status" value="1"/>
</dbReference>
<dbReference type="InterPro" id="IPR014777">
    <property type="entry name" value="4pyrrole_Mease_sub1"/>
</dbReference>
<evidence type="ECO:0000256" key="4">
    <source>
        <dbReference type="ARBA" id="ARBA00022603"/>
    </source>
</evidence>
<dbReference type="InterPro" id="IPR012382">
    <property type="entry name" value="CobI/CbiL"/>
</dbReference>
<dbReference type="EMBL" id="JAAITS010000018">
    <property type="protein sequence ID" value="NSG85380.1"/>
    <property type="molecule type" value="Genomic_DNA"/>
</dbReference>
<dbReference type="Gene3D" id="3.30.950.10">
    <property type="entry name" value="Methyltransferase, Cobalt-precorrin-4 Transmethylase, Domain 2"/>
    <property type="match status" value="1"/>
</dbReference>
<protein>
    <submittedName>
        <fullName evidence="9">Precorrin-2 C(20)-methyltransferase</fullName>
        <ecNumber evidence="9">2.1.1.130</ecNumber>
    </submittedName>
</protein>
<evidence type="ECO:0000256" key="7">
    <source>
        <dbReference type="PIRNR" id="PIRNR036427"/>
    </source>
</evidence>
<comment type="caution">
    <text evidence="9">The sequence shown here is derived from an EMBL/GenBank/DDBJ whole genome shotgun (WGS) entry which is preliminary data.</text>
</comment>
<reference evidence="9 10" key="1">
    <citation type="journal article" date="2020" name="Cell Host Microbe">
        <title>Functional and Genomic Variation between Human-Derived Isolates of Lachnospiraceae Reveals Inter- and Intra-Species Diversity.</title>
        <authorList>
            <person name="Sorbara M.T."/>
            <person name="Littmann E.R."/>
            <person name="Fontana E."/>
            <person name="Moody T.U."/>
            <person name="Kohout C.E."/>
            <person name="Gjonbalaj M."/>
            <person name="Eaton V."/>
            <person name="Seok R."/>
            <person name="Leiner I.M."/>
            <person name="Pamer E.G."/>
        </authorList>
    </citation>
    <scope>NUCLEOTIDE SEQUENCE [LARGE SCALE GENOMIC DNA]</scope>
    <source>
        <strain evidence="9 10">MSK.17.74</strain>
    </source>
</reference>
<dbReference type="InterPro" id="IPR000878">
    <property type="entry name" value="4pyrrol_Mease"/>
</dbReference>
<dbReference type="EC" id="2.1.1.130" evidence="9"/>
<dbReference type="Proteomes" id="UP001644719">
    <property type="component" value="Unassembled WGS sequence"/>
</dbReference>
<dbReference type="RefSeq" id="WP_173769672.1">
    <property type="nucleotide sequence ID" value="NZ_JAAITS010000018.1"/>
</dbReference>
<dbReference type="GO" id="GO:0030788">
    <property type="term" value="F:precorrin-2 C20-methyltransferase activity"/>
    <property type="evidence" value="ECO:0007669"/>
    <property type="project" value="UniProtKB-EC"/>
</dbReference>
<keyword evidence="5 9" id="KW-0808">Transferase</keyword>
<dbReference type="PANTHER" id="PTHR43467">
    <property type="entry name" value="COBALT-PRECORRIN-2 C(20)-METHYLTRANSFERASE"/>
    <property type="match status" value="1"/>
</dbReference>
<proteinExistence type="inferred from homology"/>
<evidence type="ECO:0000313" key="10">
    <source>
        <dbReference type="Proteomes" id="UP001644719"/>
    </source>
</evidence>
<keyword evidence="6" id="KW-0949">S-adenosyl-L-methionine</keyword>
<evidence type="ECO:0000313" key="9">
    <source>
        <dbReference type="EMBL" id="NSG85380.1"/>
    </source>
</evidence>
<comment type="similarity">
    <text evidence="2 7">Belongs to the precorrin methyltransferase family.</text>
</comment>
<dbReference type="InterPro" id="IPR006364">
    <property type="entry name" value="CobI/CbiL/CobIJ_dom"/>
</dbReference>
<keyword evidence="10" id="KW-1185">Reference proteome</keyword>
<accession>A0ABX2H822</accession>
<dbReference type="PANTHER" id="PTHR43467:SF2">
    <property type="entry name" value="COBALT-PRECORRIN-2 C(20)-METHYLTRANSFERASE"/>
    <property type="match status" value="1"/>
</dbReference>
<feature type="domain" description="Tetrapyrrole methylase" evidence="8">
    <location>
        <begin position="4"/>
        <end position="209"/>
    </location>
</feature>